<dbReference type="OrthoDB" id="6077919at2759"/>
<dbReference type="InterPro" id="IPR036236">
    <property type="entry name" value="Znf_C2H2_sf"/>
</dbReference>
<comment type="subcellular location">
    <subcellularLocation>
        <location evidence="1">Nucleus</location>
    </subcellularLocation>
</comment>
<gene>
    <name evidence="11" type="ORF">EB796_012391</name>
</gene>
<dbReference type="EMBL" id="VXIV02001831">
    <property type="protein sequence ID" value="KAF6029323.1"/>
    <property type="molecule type" value="Genomic_DNA"/>
</dbReference>
<reference evidence="11" key="1">
    <citation type="submission" date="2020-06" db="EMBL/GenBank/DDBJ databases">
        <title>Draft genome of Bugula neritina, a colonial animal packing powerful symbionts and potential medicines.</title>
        <authorList>
            <person name="Rayko M."/>
        </authorList>
    </citation>
    <scope>NUCLEOTIDE SEQUENCE [LARGE SCALE GENOMIC DNA]</scope>
    <source>
        <strain evidence="11">Kwan_BN1</strain>
    </source>
</reference>
<dbReference type="GO" id="GO:0008270">
    <property type="term" value="F:zinc ion binding"/>
    <property type="evidence" value="ECO:0007669"/>
    <property type="project" value="UniProtKB-KW"/>
</dbReference>
<evidence type="ECO:0000256" key="9">
    <source>
        <dbReference type="SAM" id="MobiDB-lite"/>
    </source>
</evidence>
<dbReference type="PROSITE" id="PS50157">
    <property type="entry name" value="ZINC_FINGER_C2H2_2"/>
    <property type="match status" value="3"/>
</dbReference>
<dbReference type="PANTHER" id="PTHR24392:SF56">
    <property type="entry name" value="ZINC FINGER PROTEIN 510"/>
    <property type="match status" value="1"/>
</dbReference>
<name>A0A7J7JTT3_BUGNE</name>
<keyword evidence="6" id="KW-0238">DNA-binding</keyword>
<keyword evidence="12" id="KW-1185">Reference proteome</keyword>
<feature type="domain" description="C2H2-type" evidence="10">
    <location>
        <begin position="137"/>
        <end position="164"/>
    </location>
</feature>
<protein>
    <recommendedName>
        <fullName evidence="10">C2H2-type domain-containing protein</fullName>
    </recommendedName>
</protein>
<dbReference type="GO" id="GO:0005634">
    <property type="term" value="C:nucleus"/>
    <property type="evidence" value="ECO:0007669"/>
    <property type="project" value="UniProtKB-SubCell"/>
</dbReference>
<dbReference type="AlphaFoldDB" id="A0A7J7JTT3"/>
<keyword evidence="4 8" id="KW-0863">Zinc-finger</keyword>
<dbReference type="PANTHER" id="PTHR24392">
    <property type="entry name" value="ZINC FINGER PROTEIN"/>
    <property type="match status" value="1"/>
</dbReference>
<evidence type="ECO:0000256" key="1">
    <source>
        <dbReference type="ARBA" id="ARBA00004123"/>
    </source>
</evidence>
<dbReference type="FunFam" id="3.30.160.60:FF:000882">
    <property type="entry name" value="Predicted gene, 21060"/>
    <property type="match status" value="1"/>
</dbReference>
<feature type="compositionally biased region" description="Polar residues" evidence="9">
    <location>
        <begin position="36"/>
        <end position="47"/>
    </location>
</feature>
<keyword evidence="7" id="KW-0539">Nucleus</keyword>
<keyword evidence="2" id="KW-0479">Metal-binding</keyword>
<feature type="domain" description="C2H2-type" evidence="10">
    <location>
        <begin position="229"/>
        <end position="256"/>
    </location>
</feature>
<evidence type="ECO:0000256" key="8">
    <source>
        <dbReference type="PROSITE-ProRule" id="PRU00042"/>
    </source>
</evidence>
<dbReference type="InterPro" id="IPR013087">
    <property type="entry name" value="Znf_C2H2_type"/>
</dbReference>
<dbReference type="GO" id="GO:0003677">
    <property type="term" value="F:DNA binding"/>
    <property type="evidence" value="ECO:0007669"/>
    <property type="project" value="UniProtKB-KW"/>
</dbReference>
<keyword evidence="3" id="KW-0677">Repeat</keyword>
<keyword evidence="5" id="KW-0862">Zinc</keyword>
<comment type="caution">
    <text evidence="11">The sequence shown here is derived from an EMBL/GenBank/DDBJ whole genome shotgun (WGS) entry which is preliminary data.</text>
</comment>
<evidence type="ECO:0000256" key="4">
    <source>
        <dbReference type="ARBA" id="ARBA00022771"/>
    </source>
</evidence>
<proteinExistence type="predicted"/>
<feature type="region of interest" description="Disordered" evidence="9">
    <location>
        <begin position="28"/>
        <end position="47"/>
    </location>
</feature>
<dbReference type="Proteomes" id="UP000593567">
    <property type="component" value="Unassembled WGS sequence"/>
</dbReference>
<evidence type="ECO:0000313" key="12">
    <source>
        <dbReference type="Proteomes" id="UP000593567"/>
    </source>
</evidence>
<sequence>MADILSEKDVVLLYQAIAFGKASKLAQLRKKPSEVENGQPTSNEQSPIFNKEVPRVNLAGQRLNPKEETTPAETIVFHQKPRSTEISENISLAAKLHSMNVEANFTMNPCNSISERKGKSRKALPRHADTSLSEPKFTCEKCGYQTKRKDHYKRHCLTHTGDRPFKCHLCTFSSVDKYHLVRHLKSSMHSNGGNRSRSSQLECESCDYKTHQLGRMERHKRTHSGEKPFACSYCAYKAAQRATLDRHLLTHTGEKPFSCDKCDYFCS</sequence>
<organism evidence="11 12">
    <name type="scientific">Bugula neritina</name>
    <name type="common">Brown bryozoan</name>
    <name type="synonym">Sertularia neritina</name>
    <dbReference type="NCBI Taxonomy" id="10212"/>
    <lineage>
        <taxon>Eukaryota</taxon>
        <taxon>Metazoa</taxon>
        <taxon>Spiralia</taxon>
        <taxon>Lophotrochozoa</taxon>
        <taxon>Bryozoa</taxon>
        <taxon>Gymnolaemata</taxon>
        <taxon>Cheilostomatida</taxon>
        <taxon>Flustrina</taxon>
        <taxon>Buguloidea</taxon>
        <taxon>Bugulidae</taxon>
        <taxon>Bugula</taxon>
    </lineage>
</organism>
<evidence type="ECO:0000256" key="6">
    <source>
        <dbReference type="ARBA" id="ARBA00023125"/>
    </source>
</evidence>
<evidence type="ECO:0000313" key="11">
    <source>
        <dbReference type="EMBL" id="KAF6029323.1"/>
    </source>
</evidence>
<dbReference type="SMART" id="SM00355">
    <property type="entry name" value="ZnF_C2H2"/>
    <property type="match status" value="4"/>
</dbReference>
<dbReference type="Gene3D" id="3.30.160.60">
    <property type="entry name" value="Classic Zinc Finger"/>
    <property type="match status" value="4"/>
</dbReference>
<accession>A0A7J7JTT3</accession>
<evidence type="ECO:0000256" key="5">
    <source>
        <dbReference type="ARBA" id="ARBA00022833"/>
    </source>
</evidence>
<dbReference type="SUPFAM" id="SSF57667">
    <property type="entry name" value="beta-beta-alpha zinc fingers"/>
    <property type="match status" value="2"/>
</dbReference>
<evidence type="ECO:0000256" key="2">
    <source>
        <dbReference type="ARBA" id="ARBA00022723"/>
    </source>
</evidence>
<evidence type="ECO:0000256" key="3">
    <source>
        <dbReference type="ARBA" id="ARBA00022737"/>
    </source>
</evidence>
<feature type="domain" description="C2H2-type" evidence="10">
    <location>
        <begin position="201"/>
        <end position="228"/>
    </location>
</feature>
<evidence type="ECO:0000256" key="7">
    <source>
        <dbReference type="ARBA" id="ARBA00023242"/>
    </source>
</evidence>
<evidence type="ECO:0000259" key="10">
    <source>
        <dbReference type="PROSITE" id="PS50157"/>
    </source>
</evidence>